<sequence length="98" mass="10794">MSEHLLVFPDRATADEVAAELSDEGFTEVRVVRESLAGEDDAEDHEWAVYVREDMVVDESRPVEHGLRDRFEALVQERGGWYDPHPGPGSGAGGTARG</sequence>
<comment type="caution">
    <text evidence="3">The sequence shown here is derived from an EMBL/GenBank/DDBJ whole genome shotgun (WGS) entry which is preliminary data.</text>
</comment>
<reference evidence="4" key="1">
    <citation type="journal article" date="2019" name="Int. J. Syst. Evol. Microbiol.">
        <title>The Global Catalogue of Microorganisms (GCM) 10K type strain sequencing project: providing services to taxonomists for standard genome sequencing and annotation.</title>
        <authorList>
            <consortium name="The Broad Institute Genomics Platform"/>
            <consortium name="The Broad Institute Genome Sequencing Center for Infectious Disease"/>
            <person name="Wu L."/>
            <person name="Ma J."/>
        </authorList>
    </citation>
    <scope>NUCLEOTIDE SEQUENCE [LARGE SCALE GENOMIC DNA]</scope>
    <source>
        <strain evidence="4">JCM 17809</strain>
    </source>
</reference>
<keyword evidence="4" id="KW-1185">Reference proteome</keyword>
<dbReference type="Proteomes" id="UP001500945">
    <property type="component" value="Unassembled WGS sequence"/>
</dbReference>
<dbReference type="InterPro" id="IPR009671">
    <property type="entry name" value="RraB_dom"/>
</dbReference>
<feature type="domain" description="Regulator of ribonuclease activity B" evidence="2">
    <location>
        <begin position="3"/>
        <end position="83"/>
    </location>
</feature>
<protein>
    <recommendedName>
        <fullName evidence="2">Regulator of ribonuclease activity B domain-containing protein</fullName>
    </recommendedName>
</protein>
<proteinExistence type="predicted"/>
<evidence type="ECO:0000256" key="1">
    <source>
        <dbReference type="SAM" id="MobiDB-lite"/>
    </source>
</evidence>
<evidence type="ECO:0000313" key="3">
    <source>
        <dbReference type="EMBL" id="GAA4399739.1"/>
    </source>
</evidence>
<name>A0ABP8K3I5_9MICO</name>
<feature type="region of interest" description="Disordered" evidence="1">
    <location>
        <begin position="79"/>
        <end position="98"/>
    </location>
</feature>
<feature type="compositionally biased region" description="Gly residues" evidence="1">
    <location>
        <begin position="88"/>
        <end position="98"/>
    </location>
</feature>
<dbReference type="EMBL" id="BAABGM010000003">
    <property type="protein sequence ID" value="GAA4399739.1"/>
    <property type="molecule type" value="Genomic_DNA"/>
</dbReference>
<evidence type="ECO:0000259" key="2">
    <source>
        <dbReference type="Pfam" id="PF06877"/>
    </source>
</evidence>
<accession>A0ABP8K3I5</accession>
<dbReference type="RefSeq" id="WP_345202428.1">
    <property type="nucleotide sequence ID" value="NZ_BAABGM010000003.1"/>
</dbReference>
<organism evidence="3 4">
    <name type="scientific">Fodinibacter luteus</name>
    <dbReference type="NCBI Taxonomy" id="552064"/>
    <lineage>
        <taxon>Bacteria</taxon>
        <taxon>Bacillati</taxon>
        <taxon>Actinomycetota</taxon>
        <taxon>Actinomycetes</taxon>
        <taxon>Micrococcales</taxon>
        <taxon>Intrasporangiaceae</taxon>
        <taxon>Fodinibacter (ex Wang et al. 2009)</taxon>
    </lineage>
</organism>
<evidence type="ECO:0000313" key="4">
    <source>
        <dbReference type="Proteomes" id="UP001500945"/>
    </source>
</evidence>
<dbReference type="Pfam" id="PF06877">
    <property type="entry name" value="RraB"/>
    <property type="match status" value="1"/>
</dbReference>
<gene>
    <name evidence="3" type="ORF">GCM10023168_07550</name>
</gene>